<dbReference type="InterPro" id="IPR020449">
    <property type="entry name" value="Tscrpt_reg_AraC-type_HTH"/>
</dbReference>
<dbReference type="InterPro" id="IPR003313">
    <property type="entry name" value="AraC-bd"/>
</dbReference>
<dbReference type="InterPro" id="IPR050204">
    <property type="entry name" value="AraC_XylS_family_regulators"/>
</dbReference>
<proteinExistence type="predicted"/>
<evidence type="ECO:0000256" key="1">
    <source>
        <dbReference type="ARBA" id="ARBA00023015"/>
    </source>
</evidence>
<evidence type="ECO:0000256" key="3">
    <source>
        <dbReference type="ARBA" id="ARBA00023163"/>
    </source>
</evidence>
<reference evidence="6" key="1">
    <citation type="journal article" date="2019" name="Int. J. Syst. Evol. Microbiol.">
        <title>The Global Catalogue of Microorganisms (GCM) 10K type strain sequencing project: providing services to taxonomists for standard genome sequencing and annotation.</title>
        <authorList>
            <consortium name="The Broad Institute Genomics Platform"/>
            <consortium name="The Broad Institute Genome Sequencing Center for Infectious Disease"/>
            <person name="Wu L."/>
            <person name="Ma J."/>
        </authorList>
    </citation>
    <scope>NUCLEOTIDE SEQUENCE [LARGE SCALE GENOMIC DNA]</scope>
    <source>
        <strain evidence="6">CCM 8911</strain>
    </source>
</reference>
<keyword evidence="3" id="KW-0804">Transcription</keyword>
<dbReference type="SMART" id="SM00342">
    <property type="entry name" value="HTH_ARAC"/>
    <property type="match status" value="1"/>
</dbReference>
<gene>
    <name evidence="5" type="ORF">ACFQ3L_01695</name>
</gene>
<keyword evidence="6" id="KW-1185">Reference proteome</keyword>
<dbReference type="RefSeq" id="WP_125585255.1">
    <property type="nucleotide sequence ID" value="NZ_JBHTMO010000003.1"/>
</dbReference>
<dbReference type="SUPFAM" id="SSF46689">
    <property type="entry name" value="Homeodomain-like"/>
    <property type="match status" value="2"/>
</dbReference>
<organism evidence="5 6">
    <name type="scientific">Lacticaseibacillus jixianensis</name>
    <dbReference type="NCBI Taxonomy" id="2486012"/>
    <lineage>
        <taxon>Bacteria</taxon>
        <taxon>Bacillati</taxon>
        <taxon>Bacillota</taxon>
        <taxon>Bacilli</taxon>
        <taxon>Lactobacillales</taxon>
        <taxon>Lactobacillaceae</taxon>
        <taxon>Lacticaseibacillus</taxon>
    </lineage>
</organism>
<dbReference type="Pfam" id="PF02311">
    <property type="entry name" value="AraC_binding"/>
    <property type="match status" value="1"/>
</dbReference>
<dbReference type="PRINTS" id="PR00032">
    <property type="entry name" value="HTHARAC"/>
</dbReference>
<feature type="domain" description="HTH araC/xylS-type" evidence="4">
    <location>
        <begin position="192"/>
        <end position="290"/>
    </location>
</feature>
<keyword evidence="2" id="KW-0238">DNA-binding</keyword>
<accession>A0ABW4B5L1</accession>
<dbReference type="Gene3D" id="1.10.10.60">
    <property type="entry name" value="Homeodomain-like"/>
    <property type="match status" value="2"/>
</dbReference>
<dbReference type="InterPro" id="IPR037923">
    <property type="entry name" value="HTH-like"/>
</dbReference>
<name>A0ABW4B5L1_9LACO</name>
<dbReference type="InterPro" id="IPR018060">
    <property type="entry name" value="HTH_AraC"/>
</dbReference>
<evidence type="ECO:0000313" key="5">
    <source>
        <dbReference type="EMBL" id="MFD1392297.1"/>
    </source>
</evidence>
<protein>
    <submittedName>
        <fullName evidence="5">Helix-turn-helix domain-containing protein</fullName>
    </submittedName>
</protein>
<dbReference type="Pfam" id="PF12833">
    <property type="entry name" value="HTH_18"/>
    <property type="match status" value="1"/>
</dbReference>
<dbReference type="SUPFAM" id="SSF51215">
    <property type="entry name" value="Regulatory protein AraC"/>
    <property type="match status" value="1"/>
</dbReference>
<comment type="caution">
    <text evidence="5">The sequence shown here is derived from an EMBL/GenBank/DDBJ whole genome shotgun (WGS) entry which is preliminary data.</text>
</comment>
<evidence type="ECO:0000256" key="2">
    <source>
        <dbReference type="ARBA" id="ARBA00023125"/>
    </source>
</evidence>
<evidence type="ECO:0000259" key="4">
    <source>
        <dbReference type="PROSITE" id="PS01124"/>
    </source>
</evidence>
<dbReference type="Gene3D" id="2.60.120.10">
    <property type="entry name" value="Jelly Rolls"/>
    <property type="match status" value="1"/>
</dbReference>
<sequence length="293" mass="32061">MTIDPALREQEPHGTALFPLRVHEITSDVGVVSRVPPHWHPEIEILVVTAGAAQFHLDGQSTAVAAGDVVFIAPDRLHAFTAKLGTPFAFYAVVFDPIFITSAVTDRLQVQYLDPIFQGEQQFPRVISSRTPWQPAFKAKLAAIRQATEAAAPGFELVVKAELLLAWATLVQHTRQPLAPVADRAGQLNLVKNVLTYIRTHLDQPLGAARLAKQFAVSESHLCRLFKAVTKTTLSASITAARVSKGAQLLTSTALPISEIAIACGFSTISYFNKRFKERLHQTPTAFRQAARL</sequence>
<dbReference type="Proteomes" id="UP001597249">
    <property type="component" value="Unassembled WGS sequence"/>
</dbReference>
<dbReference type="InterPro" id="IPR014710">
    <property type="entry name" value="RmlC-like_jellyroll"/>
</dbReference>
<evidence type="ECO:0000313" key="6">
    <source>
        <dbReference type="Proteomes" id="UP001597249"/>
    </source>
</evidence>
<dbReference type="PANTHER" id="PTHR46796">
    <property type="entry name" value="HTH-TYPE TRANSCRIPTIONAL ACTIVATOR RHAS-RELATED"/>
    <property type="match status" value="1"/>
</dbReference>
<dbReference type="EMBL" id="JBHTMO010000003">
    <property type="protein sequence ID" value="MFD1392297.1"/>
    <property type="molecule type" value="Genomic_DNA"/>
</dbReference>
<dbReference type="PROSITE" id="PS01124">
    <property type="entry name" value="HTH_ARAC_FAMILY_2"/>
    <property type="match status" value="1"/>
</dbReference>
<keyword evidence="1" id="KW-0805">Transcription regulation</keyword>
<dbReference type="InterPro" id="IPR009057">
    <property type="entry name" value="Homeodomain-like_sf"/>
</dbReference>